<accession>M2A4N2</accession>
<evidence type="ECO:0000313" key="2">
    <source>
        <dbReference type="Proteomes" id="UP000011529"/>
    </source>
</evidence>
<protein>
    <submittedName>
        <fullName evidence="1">Uncharacterized protein</fullName>
    </submittedName>
</protein>
<dbReference type="EMBL" id="ANMO01000211">
    <property type="protein sequence ID" value="EMB14721.1"/>
    <property type="molecule type" value="Genomic_DNA"/>
</dbReference>
<dbReference type="Proteomes" id="UP000011529">
    <property type="component" value="Unassembled WGS sequence"/>
</dbReference>
<evidence type="ECO:0000313" key="1">
    <source>
        <dbReference type="EMBL" id="EMB14721.1"/>
    </source>
</evidence>
<organism evidence="1 2">
    <name type="scientific">Rhodopirellula europaea 6C</name>
    <dbReference type="NCBI Taxonomy" id="1263867"/>
    <lineage>
        <taxon>Bacteria</taxon>
        <taxon>Pseudomonadati</taxon>
        <taxon>Planctomycetota</taxon>
        <taxon>Planctomycetia</taxon>
        <taxon>Pirellulales</taxon>
        <taxon>Pirellulaceae</taxon>
        <taxon>Rhodopirellula</taxon>
    </lineage>
</organism>
<keyword evidence="2" id="KW-1185">Reference proteome</keyword>
<dbReference type="PATRIC" id="fig|1263867.3.peg.4856"/>
<gene>
    <name evidence="1" type="ORF">RE6C_04528</name>
</gene>
<comment type="caution">
    <text evidence="1">The sequence shown here is derived from an EMBL/GenBank/DDBJ whole genome shotgun (WGS) entry which is preliminary data.</text>
</comment>
<dbReference type="AlphaFoldDB" id="M2A4N2"/>
<sequence>MDSATLSDSANDESTKFADELRADLVRLLKEFPLSYEQHQILHKPGIGMLVQRLLRKRPRLKMTLSLPTNAFPSLAT</sequence>
<reference evidence="1" key="1">
    <citation type="submission" date="2012-11" db="EMBL/GenBank/DDBJ databases">
        <title>Permanent draft genomes of Rhodopirellula europaea strain SH398 and 6C.</title>
        <authorList>
            <person name="Richter M."/>
            <person name="Richter-Heitmann T."/>
            <person name="Frank C."/>
            <person name="Harder J."/>
            <person name="Glockner F.O."/>
        </authorList>
    </citation>
    <scope>NUCLEOTIDE SEQUENCE</scope>
    <source>
        <strain evidence="1">6C</strain>
    </source>
</reference>
<reference evidence="1" key="2">
    <citation type="journal article" date="2013" name="Mar. Genomics">
        <title>Expression of sulfatases in Rhodopirellula baltica and the diversity of sulfatases in the genus Rhodopirellula.</title>
        <authorList>
            <person name="Wegner C.E."/>
            <person name="Richter-Heitmann T."/>
            <person name="Klindworth A."/>
            <person name="Klockow C."/>
            <person name="Richter M."/>
            <person name="Achstetter T."/>
            <person name="Glockner F.O."/>
            <person name="Harder J."/>
        </authorList>
    </citation>
    <scope>NUCLEOTIDE SEQUENCE [LARGE SCALE GENOMIC DNA]</scope>
    <source>
        <strain evidence="1">6C</strain>
    </source>
</reference>
<proteinExistence type="predicted"/>
<name>M2A4N2_9BACT</name>
<dbReference type="RefSeq" id="WP_008660042.1">
    <property type="nucleotide sequence ID" value="NZ_ANMO01000211.1"/>
</dbReference>